<name>A0ABW1Z037_9RHOB</name>
<comment type="caution">
    <text evidence="2">The sequence shown here is derived from an EMBL/GenBank/DDBJ whole genome shotgun (WGS) entry which is preliminary data.</text>
</comment>
<keyword evidence="1" id="KW-0812">Transmembrane</keyword>
<gene>
    <name evidence="2" type="ORF">ACFQAU_14765</name>
</gene>
<reference evidence="3" key="1">
    <citation type="journal article" date="2019" name="Int. J. Syst. Evol. Microbiol.">
        <title>The Global Catalogue of Microorganisms (GCM) 10K type strain sequencing project: providing services to taxonomists for standard genome sequencing and annotation.</title>
        <authorList>
            <consortium name="The Broad Institute Genomics Platform"/>
            <consortium name="The Broad Institute Genome Sequencing Center for Infectious Disease"/>
            <person name="Wu L."/>
            <person name="Ma J."/>
        </authorList>
    </citation>
    <scope>NUCLEOTIDE SEQUENCE [LARGE SCALE GENOMIC DNA]</scope>
    <source>
        <strain evidence="3">NBRC 111368</strain>
    </source>
</reference>
<protein>
    <recommendedName>
        <fullName evidence="4">ABC transporter permease</fullName>
    </recommendedName>
</protein>
<evidence type="ECO:0000313" key="3">
    <source>
        <dbReference type="Proteomes" id="UP001596403"/>
    </source>
</evidence>
<feature type="transmembrane region" description="Helical" evidence="1">
    <location>
        <begin position="20"/>
        <end position="40"/>
    </location>
</feature>
<dbReference type="RefSeq" id="WP_276321492.1">
    <property type="nucleotide sequence ID" value="NZ_JBHSWA010000001.1"/>
</dbReference>
<accession>A0ABW1Z037</accession>
<keyword evidence="1" id="KW-0472">Membrane</keyword>
<organism evidence="2 3">
    <name type="scientific">Sulfitobacter profundi</name>
    <dbReference type="NCBI Taxonomy" id="2679961"/>
    <lineage>
        <taxon>Bacteria</taxon>
        <taxon>Pseudomonadati</taxon>
        <taxon>Pseudomonadota</taxon>
        <taxon>Alphaproteobacteria</taxon>
        <taxon>Rhodobacterales</taxon>
        <taxon>Roseobacteraceae</taxon>
        <taxon>Sulfitobacter</taxon>
    </lineage>
</organism>
<sequence length="42" mass="4440">MMHVLQGSYRGLSLLLDLNWDRAFFAAAIAAALSAGAFVASL</sequence>
<dbReference type="Proteomes" id="UP001596403">
    <property type="component" value="Unassembled WGS sequence"/>
</dbReference>
<evidence type="ECO:0008006" key="4">
    <source>
        <dbReference type="Google" id="ProtNLM"/>
    </source>
</evidence>
<proteinExistence type="predicted"/>
<evidence type="ECO:0000256" key="1">
    <source>
        <dbReference type="SAM" id="Phobius"/>
    </source>
</evidence>
<evidence type="ECO:0000313" key="2">
    <source>
        <dbReference type="EMBL" id="MFC6642777.1"/>
    </source>
</evidence>
<keyword evidence="1" id="KW-1133">Transmembrane helix</keyword>
<dbReference type="EMBL" id="JBHSWA010000001">
    <property type="protein sequence ID" value="MFC6642777.1"/>
    <property type="molecule type" value="Genomic_DNA"/>
</dbReference>
<keyword evidence="3" id="KW-1185">Reference proteome</keyword>